<feature type="transmembrane region" description="Helical" evidence="7">
    <location>
        <begin position="160"/>
        <end position="177"/>
    </location>
</feature>
<reference evidence="9" key="2">
    <citation type="submission" date="2018-08" db="EMBL/GenBank/DDBJ databases">
        <authorList>
            <person name="Ferrada E.E."/>
            <person name="Latorre B.A."/>
        </authorList>
    </citation>
    <scope>NUCLEOTIDE SEQUENCE</scope>
    <source>
        <strain evidence="9">Paenibacillus B-LR1</strain>
    </source>
</reference>
<feature type="transmembrane region" description="Helical" evidence="7">
    <location>
        <begin position="112"/>
        <end position="131"/>
    </location>
</feature>
<accession>A0A383RLN7</accession>
<dbReference type="Proteomes" id="UP001527090">
    <property type="component" value="Unassembled WGS sequence"/>
</dbReference>
<protein>
    <submittedName>
        <fullName evidence="9">Chromate transporter</fullName>
    </submittedName>
</protein>
<gene>
    <name evidence="8" type="ORF">M5X04_01255</name>
    <name evidence="9" type="ORF">PBLR_15922</name>
</gene>
<comment type="subcellular location">
    <subcellularLocation>
        <location evidence="1">Cell membrane</location>
        <topology evidence="1">Multi-pass membrane protein</topology>
    </subcellularLocation>
</comment>
<evidence type="ECO:0000256" key="4">
    <source>
        <dbReference type="ARBA" id="ARBA00022692"/>
    </source>
</evidence>
<dbReference type="PANTHER" id="PTHR43663">
    <property type="entry name" value="CHROMATE TRANSPORT PROTEIN-RELATED"/>
    <property type="match status" value="1"/>
</dbReference>
<evidence type="ECO:0000256" key="1">
    <source>
        <dbReference type="ARBA" id="ARBA00004651"/>
    </source>
</evidence>
<name>A0A383RLN7_PAEAL</name>
<evidence type="ECO:0000256" key="7">
    <source>
        <dbReference type="SAM" id="Phobius"/>
    </source>
</evidence>
<comment type="similarity">
    <text evidence="2">Belongs to the chromate ion transporter (CHR) (TC 2.A.51) family.</text>
</comment>
<proteinExistence type="inferred from homology"/>
<keyword evidence="5 7" id="KW-1133">Transmembrane helix</keyword>
<feature type="transmembrane region" description="Helical" evidence="7">
    <location>
        <begin position="137"/>
        <end position="155"/>
    </location>
</feature>
<dbReference type="Pfam" id="PF02417">
    <property type="entry name" value="Chromate_transp"/>
    <property type="match status" value="1"/>
</dbReference>
<feature type="transmembrane region" description="Helical" evidence="7">
    <location>
        <begin position="6"/>
        <end position="24"/>
    </location>
</feature>
<dbReference type="RefSeq" id="WP_021256143.1">
    <property type="nucleotide sequence ID" value="NZ_JAMDLY010000004.1"/>
</dbReference>
<evidence type="ECO:0000256" key="2">
    <source>
        <dbReference type="ARBA" id="ARBA00005262"/>
    </source>
</evidence>
<dbReference type="GO" id="GO:0005886">
    <property type="term" value="C:plasma membrane"/>
    <property type="evidence" value="ECO:0007669"/>
    <property type="project" value="UniProtKB-SubCell"/>
</dbReference>
<dbReference type="EMBL" id="JAMDLY010000004">
    <property type="protein sequence ID" value="MCY9527967.1"/>
    <property type="molecule type" value="Genomic_DNA"/>
</dbReference>
<reference evidence="10" key="1">
    <citation type="submission" date="2018-08" db="EMBL/GenBank/DDBJ databases">
        <authorList>
            <person name="Chevrot R."/>
        </authorList>
    </citation>
    <scope>NUCLEOTIDE SEQUENCE [LARGE SCALE GENOMIC DNA]</scope>
</reference>
<dbReference type="PANTHER" id="PTHR43663:SF1">
    <property type="entry name" value="CHROMATE TRANSPORTER"/>
    <property type="match status" value="1"/>
</dbReference>
<organism evidence="9 10">
    <name type="scientific">Paenibacillus alvei</name>
    <name type="common">Bacillus alvei</name>
    <dbReference type="NCBI Taxonomy" id="44250"/>
    <lineage>
        <taxon>Bacteria</taxon>
        <taxon>Bacillati</taxon>
        <taxon>Bacillota</taxon>
        <taxon>Bacilli</taxon>
        <taxon>Bacillales</taxon>
        <taxon>Paenibacillaceae</taxon>
        <taxon>Paenibacillus</taxon>
    </lineage>
</organism>
<evidence type="ECO:0000256" key="5">
    <source>
        <dbReference type="ARBA" id="ARBA00022989"/>
    </source>
</evidence>
<feature type="transmembrane region" description="Helical" evidence="7">
    <location>
        <begin position="45"/>
        <end position="66"/>
    </location>
</feature>
<dbReference type="InterPro" id="IPR052518">
    <property type="entry name" value="CHR_Transporter"/>
</dbReference>
<dbReference type="EMBL" id="LS992241">
    <property type="protein sequence ID" value="SYX87492.1"/>
    <property type="molecule type" value="Genomic_DNA"/>
</dbReference>
<dbReference type="GO" id="GO:0015109">
    <property type="term" value="F:chromate transmembrane transporter activity"/>
    <property type="evidence" value="ECO:0007669"/>
    <property type="project" value="InterPro"/>
</dbReference>
<keyword evidence="3" id="KW-1003">Cell membrane</keyword>
<evidence type="ECO:0000313" key="8">
    <source>
        <dbReference type="EMBL" id="MCY9527967.1"/>
    </source>
</evidence>
<keyword evidence="6 7" id="KW-0472">Membrane</keyword>
<keyword evidence="11" id="KW-1185">Reference proteome</keyword>
<feature type="transmembrane region" description="Helical" evidence="7">
    <location>
        <begin position="72"/>
        <end position="100"/>
    </location>
</feature>
<dbReference type="Proteomes" id="UP000304148">
    <property type="component" value="Chromosome"/>
</dbReference>
<evidence type="ECO:0000256" key="6">
    <source>
        <dbReference type="ARBA" id="ARBA00023136"/>
    </source>
</evidence>
<dbReference type="AlphaFoldDB" id="A0A383RLN7"/>
<sequence length="178" mass="19070">MLWELFWTFFKLGFVSFGGGYAMLPVIEHEALSHHWMTAEQYTEAITLAGMAPGPIAMNSAVYVGYTASGLIGSIAASLGVILPSAIIMLLIATIFYRVYDNQWVQSALDGMKPAVIALIAYAAVNMAMHSGLTAKWTLSSFIPVAIFACALLALMKLKLHPIAVILLSGIAGIVIYG</sequence>
<dbReference type="InterPro" id="IPR003370">
    <property type="entry name" value="Chromate_transpt"/>
</dbReference>
<evidence type="ECO:0000256" key="3">
    <source>
        <dbReference type="ARBA" id="ARBA00022475"/>
    </source>
</evidence>
<keyword evidence="4 7" id="KW-0812">Transmembrane</keyword>
<evidence type="ECO:0000313" key="9">
    <source>
        <dbReference type="EMBL" id="SYX87492.1"/>
    </source>
</evidence>
<evidence type="ECO:0000313" key="11">
    <source>
        <dbReference type="Proteomes" id="UP001527090"/>
    </source>
</evidence>
<evidence type="ECO:0000313" key="10">
    <source>
        <dbReference type="Proteomes" id="UP000304148"/>
    </source>
</evidence>
<reference evidence="8 11" key="3">
    <citation type="submission" date="2022-05" db="EMBL/GenBank/DDBJ databases">
        <title>Genome Sequencing of Bee-Associated Microbes.</title>
        <authorList>
            <person name="Dunlap C."/>
        </authorList>
    </citation>
    <scope>NUCLEOTIDE SEQUENCE [LARGE SCALE GENOMIC DNA]</scope>
    <source>
        <strain evidence="8 11">NRRL NRS-750</strain>
    </source>
</reference>